<dbReference type="InterPro" id="IPR010315">
    <property type="entry name" value="DUF915_hydro-like"/>
</dbReference>
<dbReference type="Proteomes" id="UP000076989">
    <property type="component" value="Unassembled WGS sequence"/>
</dbReference>
<gene>
    <name evidence="3" type="ORF">LPJSA22_02483</name>
    <name evidence="2" type="ORF">NAB2_3532</name>
    <name evidence="1" type="ORF">Nizo2260_2516</name>
</gene>
<reference evidence="3 6" key="2">
    <citation type="submission" date="2016-08" db="EMBL/GenBank/DDBJ databases">
        <title>Genome sequencing of Lactobacillus plantarum JSA22, isolated from fermented soybean paste.</title>
        <authorList>
            <person name="Choi H.S."/>
        </authorList>
    </citation>
    <scope>NUCLEOTIDE SEQUENCE [LARGE SCALE GENOMIC DNA]</scope>
    <source>
        <strain evidence="3 6">JSA22</strain>
    </source>
</reference>
<dbReference type="PATRIC" id="fig|1590.142.peg.2473"/>
<evidence type="ECO:0000313" key="1">
    <source>
        <dbReference type="EMBL" id="KZU02199.1"/>
    </source>
</evidence>
<evidence type="ECO:0000313" key="5">
    <source>
        <dbReference type="Proteomes" id="UP000076989"/>
    </source>
</evidence>
<dbReference type="SUPFAM" id="SSF53474">
    <property type="entry name" value="alpha/beta-Hydrolases"/>
    <property type="match status" value="1"/>
</dbReference>
<dbReference type="Proteomes" id="UP000076872">
    <property type="component" value="Unassembled WGS sequence"/>
</dbReference>
<accession>A0A0G9GQI8</accession>
<dbReference type="RefSeq" id="WP_011101900.1">
    <property type="nucleotide sequence ID" value="NZ_AP018405.1"/>
</dbReference>
<dbReference type="EMBL" id="MCOL01000001">
    <property type="protein sequence ID" value="ODO62469.1"/>
    <property type="molecule type" value="Genomic_DNA"/>
</dbReference>
<organism evidence="3 6">
    <name type="scientific">Lactiplantibacillus plantarum</name>
    <name type="common">Lactobacillus plantarum</name>
    <dbReference type="NCBI Taxonomy" id="1590"/>
    <lineage>
        <taxon>Bacteria</taxon>
        <taxon>Bacillati</taxon>
        <taxon>Bacillota</taxon>
        <taxon>Bacilli</taxon>
        <taxon>Lactobacillales</taxon>
        <taxon>Lactobacillaceae</taxon>
        <taxon>Lactiplantibacillus</taxon>
    </lineage>
</organism>
<dbReference type="Pfam" id="PF06028">
    <property type="entry name" value="DUF915"/>
    <property type="match status" value="1"/>
</dbReference>
<dbReference type="EMBL" id="LUWI01000030">
    <property type="protein sequence ID" value="KZU02199.1"/>
    <property type="molecule type" value="Genomic_DNA"/>
</dbReference>
<dbReference type="AlphaFoldDB" id="A0A0G9GQI8"/>
<evidence type="ECO:0000313" key="4">
    <source>
        <dbReference type="Proteomes" id="UP000076872"/>
    </source>
</evidence>
<comment type="caution">
    <text evidence="3">The sequence shown here is derived from an EMBL/GenBank/DDBJ whole genome shotgun (WGS) entry which is preliminary data.</text>
</comment>
<evidence type="ECO:0000313" key="3">
    <source>
        <dbReference type="EMBL" id="ODO62469.1"/>
    </source>
</evidence>
<reference evidence="4 5" key="1">
    <citation type="submission" date="2016-03" db="EMBL/GenBank/DDBJ databases">
        <title>Comparative genomics of 54 Lactobacillus plantarum strains reveals genomic uncoupling from niche constraints.</title>
        <authorList>
            <person name="Martino M.E."/>
        </authorList>
    </citation>
    <scope>NUCLEOTIDE SEQUENCE [LARGE SCALE GENOMIC DNA]</scope>
    <source>
        <strain evidence="2 4">NAB2</strain>
        <strain evidence="1 5">Nizo2260</strain>
    </source>
</reference>
<dbReference type="GO" id="GO:0016787">
    <property type="term" value="F:hydrolase activity"/>
    <property type="evidence" value="ECO:0007669"/>
    <property type="project" value="UniProtKB-KW"/>
</dbReference>
<sequence length="269" mass="29668">MPKKVIWGLIASGLFLLLIVGLGLTTQIHQDKVSHVITAQKRPLIMIGGSSSTRTDFDDIVRSLNEQQHHPLITLTVKANQKLAFKEKRVENTNLNDALIVIFFEDSTDSTENIMTQTNGLAKAIRYLQRHQHLTTANALGYSNGGLIWSRYLAGLSSSKPLAVHDLMLIGTPFLGTDAAHPDKTLYTPLLDHKNQFKKLHAVINIAGDTGEGNDDIVPLSSVNAGGNLFMNNVTRYTAMTVNQKSISHGDLLHEAYVARLIRQNLINQ</sequence>
<proteinExistence type="predicted"/>
<dbReference type="InterPro" id="IPR029058">
    <property type="entry name" value="AB_hydrolase_fold"/>
</dbReference>
<evidence type="ECO:0000313" key="6">
    <source>
        <dbReference type="Proteomes" id="UP000094892"/>
    </source>
</evidence>
<dbReference type="Gene3D" id="3.40.50.1820">
    <property type="entry name" value="alpha/beta hydrolase"/>
    <property type="match status" value="1"/>
</dbReference>
<dbReference type="Proteomes" id="UP000094892">
    <property type="component" value="Unassembled WGS sequence"/>
</dbReference>
<keyword evidence="1" id="KW-0378">Hydrolase</keyword>
<name>A0A0G9GQI8_LACPN</name>
<evidence type="ECO:0000313" key="2">
    <source>
        <dbReference type="EMBL" id="KZU99522.1"/>
    </source>
</evidence>
<protein>
    <submittedName>
        <fullName evidence="1">Cell surface hydrolase membrane-bound</fullName>
    </submittedName>
</protein>
<dbReference type="EMBL" id="LUXO01000044">
    <property type="protein sequence ID" value="KZU99522.1"/>
    <property type="molecule type" value="Genomic_DNA"/>
</dbReference>